<dbReference type="RefSeq" id="WP_160899384.1">
    <property type="nucleotide sequence ID" value="NZ_WMEX01000008.1"/>
</dbReference>
<comment type="caution">
    <text evidence="5">The sequence shown here is derived from an EMBL/GenBank/DDBJ whole genome shotgun (WGS) entry which is preliminary data.</text>
</comment>
<evidence type="ECO:0000256" key="2">
    <source>
        <dbReference type="ARBA" id="ARBA00023043"/>
    </source>
</evidence>
<evidence type="ECO:0000256" key="3">
    <source>
        <dbReference type="PROSITE-ProRule" id="PRU00023"/>
    </source>
</evidence>
<keyword evidence="4" id="KW-0472">Membrane</keyword>
<reference evidence="5 6" key="1">
    <citation type="submission" date="2019-11" db="EMBL/GenBank/DDBJ databases">
        <title>Genome sequences of 17 halophilic strains isolated from different environments.</title>
        <authorList>
            <person name="Furrow R.E."/>
        </authorList>
    </citation>
    <scope>NUCLEOTIDE SEQUENCE [LARGE SCALE GENOMIC DNA]</scope>
    <source>
        <strain evidence="5 6">22507_15_FS</strain>
    </source>
</reference>
<feature type="repeat" description="ANK" evidence="3">
    <location>
        <begin position="75"/>
        <end position="104"/>
    </location>
</feature>
<dbReference type="Proteomes" id="UP000460751">
    <property type="component" value="Unassembled WGS sequence"/>
</dbReference>
<dbReference type="InterPro" id="IPR050776">
    <property type="entry name" value="Ank_Repeat/CDKN_Inhibitor"/>
</dbReference>
<feature type="repeat" description="ANK" evidence="3">
    <location>
        <begin position="105"/>
        <end position="137"/>
    </location>
</feature>
<dbReference type="SUPFAM" id="SSF48403">
    <property type="entry name" value="Ankyrin repeat"/>
    <property type="match status" value="1"/>
</dbReference>
<feature type="repeat" description="ANK" evidence="3">
    <location>
        <begin position="39"/>
        <end position="71"/>
    </location>
</feature>
<dbReference type="PANTHER" id="PTHR24201">
    <property type="entry name" value="ANK_REP_REGION DOMAIN-CONTAINING PROTEIN"/>
    <property type="match status" value="1"/>
</dbReference>
<dbReference type="EMBL" id="WMEX01000008">
    <property type="protein sequence ID" value="MYL27823.1"/>
    <property type="molecule type" value="Genomic_DNA"/>
</dbReference>
<keyword evidence="1" id="KW-0677">Repeat</keyword>
<dbReference type="InterPro" id="IPR002110">
    <property type="entry name" value="Ankyrin_rpt"/>
</dbReference>
<feature type="repeat" description="ANK" evidence="3">
    <location>
        <begin position="139"/>
        <end position="164"/>
    </location>
</feature>
<dbReference type="Gene3D" id="1.25.40.20">
    <property type="entry name" value="Ankyrin repeat-containing domain"/>
    <property type="match status" value="1"/>
</dbReference>
<accession>A0A9X5B6T7</accession>
<evidence type="ECO:0000256" key="1">
    <source>
        <dbReference type="ARBA" id="ARBA00022737"/>
    </source>
</evidence>
<dbReference type="PROSITE" id="PS50088">
    <property type="entry name" value="ANK_REPEAT"/>
    <property type="match status" value="4"/>
</dbReference>
<dbReference type="PROSITE" id="PS50297">
    <property type="entry name" value="ANK_REP_REGION"/>
    <property type="match status" value="4"/>
</dbReference>
<proteinExistence type="predicted"/>
<keyword evidence="2 3" id="KW-0040">ANK repeat</keyword>
<dbReference type="InterPro" id="IPR036770">
    <property type="entry name" value="Ankyrin_rpt-contain_sf"/>
</dbReference>
<evidence type="ECO:0000256" key="4">
    <source>
        <dbReference type="SAM" id="Phobius"/>
    </source>
</evidence>
<feature type="transmembrane region" description="Helical" evidence="4">
    <location>
        <begin position="7"/>
        <end position="28"/>
    </location>
</feature>
<keyword evidence="4" id="KW-1133">Transmembrane helix</keyword>
<evidence type="ECO:0000313" key="5">
    <source>
        <dbReference type="EMBL" id="MYL27823.1"/>
    </source>
</evidence>
<dbReference type="AlphaFoldDB" id="A0A9X5B6T7"/>
<name>A0A9X5B6T7_9GAMM</name>
<organism evidence="5 6">
    <name type="scientific">Vreelandella halophila</name>
    <dbReference type="NCBI Taxonomy" id="86177"/>
    <lineage>
        <taxon>Bacteria</taxon>
        <taxon>Pseudomonadati</taxon>
        <taxon>Pseudomonadota</taxon>
        <taxon>Gammaproteobacteria</taxon>
        <taxon>Oceanospirillales</taxon>
        <taxon>Halomonadaceae</taxon>
        <taxon>Vreelandella</taxon>
    </lineage>
</organism>
<keyword evidence="4" id="KW-0812">Transmembrane</keyword>
<protein>
    <submittedName>
        <fullName evidence="5">Ankyrin repeat domain-containing protein</fullName>
    </submittedName>
</protein>
<dbReference type="OrthoDB" id="6164423at2"/>
<gene>
    <name evidence="5" type="ORF">GLW01_13595</name>
</gene>
<evidence type="ECO:0000313" key="6">
    <source>
        <dbReference type="Proteomes" id="UP000460751"/>
    </source>
</evidence>
<dbReference type="Pfam" id="PF12796">
    <property type="entry name" value="Ank_2"/>
    <property type="match status" value="2"/>
</dbReference>
<sequence>MTVFERWAGLWGAVLMLAVFAGMAFWLFSDTDLESRDNRGRTPLIVAAEEGDAVRVRQLLERGARIEAQDSCQWTPLMRAASHGHLPIVRTLLEHGALVNHQGEIGFSALMAAAMNGHHDVARVLISHGADLSFRETETGKTALQLAIMNDDEAMIELLLDARS</sequence>
<dbReference type="PANTHER" id="PTHR24201:SF16">
    <property type="entry name" value="ANKYRIN-1-LIKE-RELATED"/>
    <property type="match status" value="1"/>
</dbReference>
<dbReference type="SMART" id="SM00248">
    <property type="entry name" value="ANK"/>
    <property type="match status" value="4"/>
</dbReference>
<keyword evidence="6" id="KW-1185">Reference proteome</keyword>